<dbReference type="InterPro" id="IPR027417">
    <property type="entry name" value="P-loop_NTPase"/>
</dbReference>
<evidence type="ECO:0000256" key="6">
    <source>
        <dbReference type="ARBA" id="ARBA00023251"/>
    </source>
</evidence>
<dbReference type="GO" id="GO:0016887">
    <property type="term" value="F:ATP hydrolysis activity"/>
    <property type="evidence" value="ECO:0007669"/>
    <property type="project" value="InterPro"/>
</dbReference>
<dbReference type="SUPFAM" id="SSF52540">
    <property type="entry name" value="P-loop containing nucleoside triphosphate hydrolases"/>
    <property type="match status" value="1"/>
</dbReference>
<dbReference type="PANTHER" id="PTHR42711">
    <property type="entry name" value="ABC TRANSPORTER ATP-BINDING PROTEIN"/>
    <property type="match status" value="1"/>
</dbReference>
<dbReference type="InterPro" id="IPR050763">
    <property type="entry name" value="ABC_transporter_ATP-binding"/>
</dbReference>
<dbReference type="Gene3D" id="3.40.50.300">
    <property type="entry name" value="P-loop containing nucleotide triphosphate hydrolases"/>
    <property type="match status" value="1"/>
</dbReference>
<dbReference type="GO" id="GO:0046677">
    <property type="term" value="P:response to antibiotic"/>
    <property type="evidence" value="ECO:0007669"/>
    <property type="project" value="UniProtKB-KW"/>
</dbReference>
<keyword evidence="3" id="KW-0813">Transport</keyword>
<name>A0A0K1H2N5_9ACTN</name>
<dbReference type="GO" id="GO:0005524">
    <property type="term" value="F:ATP binding"/>
    <property type="evidence" value="ECO:0007669"/>
    <property type="project" value="UniProtKB-KW"/>
</dbReference>
<proteinExistence type="inferred from homology"/>
<reference evidence="8" key="1">
    <citation type="journal article" date="2016" name="Appl. Microbiol. Biotechnol.">
        <title>Identification and engineering of regulation-related genes toward improved kasugamycin production.</title>
        <authorList>
            <person name="Zhu C."/>
            <person name="Kang Q."/>
            <person name="Bai L."/>
            <person name="Cheng L."/>
            <person name="Deng Z."/>
        </authorList>
    </citation>
    <scope>NUCLEOTIDE SEQUENCE</scope>
    <source>
        <strain evidence="8">XM301</strain>
    </source>
</reference>
<keyword evidence="6" id="KW-0046">Antibiotic resistance</keyword>
<feature type="domain" description="ABC transporter" evidence="7">
    <location>
        <begin position="2"/>
        <end position="252"/>
    </location>
</feature>
<evidence type="ECO:0000256" key="3">
    <source>
        <dbReference type="ARBA" id="ARBA00022448"/>
    </source>
</evidence>
<dbReference type="PROSITE" id="PS50893">
    <property type="entry name" value="ABC_TRANSPORTER_2"/>
    <property type="match status" value="1"/>
</dbReference>
<evidence type="ECO:0000256" key="5">
    <source>
        <dbReference type="ARBA" id="ARBA00022840"/>
    </source>
</evidence>
<dbReference type="Pfam" id="PF00005">
    <property type="entry name" value="ABC_tran"/>
    <property type="match status" value="1"/>
</dbReference>
<dbReference type="GO" id="GO:0005886">
    <property type="term" value="C:plasma membrane"/>
    <property type="evidence" value="ECO:0007669"/>
    <property type="project" value="UniProtKB-SubCell"/>
</dbReference>
<dbReference type="SMART" id="SM00382">
    <property type="entry name" value="AAA"/>
    <property type="match status" value="1"/>
</dbReference>
<protein>
    <submittedName>
        <fullName evidence="8">ABC transporter ATP-binding protein</fullName>
    </submittedName>
</protein>
<keyword evidence="5 8" id="KW-0067">ATP-binding</keyword>
<dbReference type="InterPro" id="IPR003439">
    <property type="entry name" value="ABC_transporter-like_ATP-bd"/>
</dbReference>
<keyword evidence="4" id="KW-0547">Nucleotide-binding</keyword>
<evidence type="ECO:0000313" key="8">
    <source>
        <dbReference type="EMBL" id="AKT74167.1"/>
    </source>
</evidence>
<dbReference type="EMBL" id="KT318878">
    <property type="protein sequence ID" value="AKT74167.1"/>
    <property type="molecule type" value="Genomic_DNA"/>
</dbReference>
<comment type="similarity">
    <text evidence="2">Belongs to the ABC transporter superfamily.</text>
</comment>
<dbReference type="PANTHER" id="PTHR42711:SF5">
    <property type="entry name" value="ABC TRANSPORTER ATP-BINDING PROTEIN NATA"/>
    <property type="match status" value="1"/>
</dbReference>
<evidence type="ECO:0000259" key="7">
    <source>
        <dbReference type="PROSITE" id="PS50893"/>
    </source>
</evidence>
<evidence type="ECO:0000256" key="1">
    <source>
        <dbReference type="ARBA" id="ARBA00004202"/>
    </source>
</evidence>
<comment type="subcellular location">
    <subcellularLocation>
        <location evidence="1">Cell membrane</location>
        <topology evidence="1">Peripheral membrane protein</topology>
    </subcellularLocation>
</comment>
<dbReference type="InterPro" id="IPR003593">
    <property type="entry name" value="AAA+_ATPase"/>
</dbReference>
<sequence length="329" mass="35864">MIEVTGLGRVFVKKGRQAKRAKQSGPTAQDSRVVALDSVNLSVPEGETHGVLGPNGAGKTTLVRILSTMLLPTSGRALVAGHDVTTEADQVRRRIGIVFGGDNGLYTRITARQNLVFWATMYRVDASVVKRRSQELLERVGLADRADEPVEGFSRGMRQRLHLARGLIGDPAVLFLDEPTMGMDPLATRDFRDLVHELKAEGRTILITTHDMSEAEALCDRVSLVDHGSILVTEPTATIGRMLSGHDRIDVTLREDQSPLLSELAGLPQVERVDKLSEPGSVRIHTVSADANPVVLRWLLDAGIDALRTGRPTLEEVYVHLVGNRGLTV</sequence>
<evidence type="ECO:0000256" key="4">
    <source>
        <dbReference type="ARBA" id="ARBA00022741"/>
    </source>
</evidence>
<accession>A0A0K1H2N5</accession>
<organism evidence="8">
    <name type="scientific">Streptomyces microaureus</name>
    <dbReference type="NCBI Taxonomy" id="1689400"/>
    <lineage>
        <taxon>Bacteria</taxon>
        <taxon>Bacillati</taxon>
        <taxon>Actinomycetota</taxon>
        <taxon>Actinomycetes</taxon>
        <taxon>Kitasatosporales</taxon>
        <taxon>Streptomycetaceae</taxon>
        <taxon>Streptomyces</taxon>
    </lineage>
</organism>
<evidence type="ECO:0000256" key="2">
    <source>
        <dbReference type="ARBA" id="ARBA00005417"/>
    </source>
</evidence>
<dbReference type="AlphaFoldDB" id="A0A0K1H2N5"/>
<gene>
    <name evidence="8" type="primary">kasK</name>
</gene>